<evidence type="ECO:0000256" key="3">
    <source>
        <dbReference type="ARBA" id="ARBA00022670"/>
    </source>
</evidence>
<keyword evidence="8" id="KW-0150">Chloroplast</keyword>
<accession>A0A976YHX7</accession>
<evidence type="ECO:0000256" key="7">
    <source>
        <dbReference type="RuleBase" id="RU003567"/>
    </source>
</evidence>
<dbReference type="GO" id="GO:0009536">
    <property type="term" value="C:plastid"/>
    <property type="evidence" value="ECO:0007669"/>
    <property type="project" value="UniProtKB-ARBA"/>
</dbReference>
<dbReference type="PROSITE" id="PS00381">
    <property type="entry name" value="CLP_PROTEASE_SER"/>
    <property type="match status" value="1"/>
</dbReference>
<keyword evidence="5" id="KW-0720">Serine protease</keyword>
<dbReference type="GeneID" id="74860856"/>
<proteinExistence type="inferred from homology"/>
<evidence type="ECO:0000313" key="8">
    <source>
        <dbReference type="EMBL" id="UVJ67129.1"/>
    </source>
</evidence>
<dbReference type="PRINTS" id="PR00127">
    <property type="entry name" value="CLPPROTEASEP"/>
</dbReference>
<sequence length="217" mass="25288">MPVGVPKVPFRIPGDEDATWVDLYLINRLHRERLLFLGDSIEDELANQVMGLMLFLNIEDKDLEQWLFINSPGGWIVPGVGIYDMMQLVIPDVNTVCMGVAASMASFVLVGGEITKRLAFLRACMLYHQGNDAPTCWYLFSARNTRIYARIESNFRVSRQNRKNIFRTNTTTPLGYSRRPGKRYFYGRKRSQRVWNYRSYSRISPKYRLKLKYRGVK</sequence>
<comment type="similarity">
    <text evidence="1 7">Belongs to the peptidase S14 family.</text>
</comment>
<dbReference type="InterPro" id="IPR029045">
    <property type="entry name" value="ClpP/crotonase-like_dom_sf"/>
</dbReference>
<dbReference type="AlphaFoldDB" id="A0A976YHX7"/>
<name>A0A976YHX7_9MAGN</name>
<keyword evidence="4" id="KW-0378">Hydrolase</keyword>
<protein>
    <recommendedName>
        <fullName evidence="7">ATP-dependent Clp protease proteolytic subunit</fullName>
    </recommendedName>
</protein>
<dbReference type="EMBL" id="MZ158267">
    <property type="protein sequence ID" value="UVJ67129.1"/>
    <property type="molecule type" value="Genomic_DNA"/>
</dbReference>
<evidence type="ECO:0000256" key="6">
    <source>
        <dbReference type="PROSITE-ProRule" id="PRU10085"/>
    </source>
</evidence>
<feature type="active site" evidence="6">
    <location>
        <position position="103"/>
    </location>
</feature>
<dbReference type="GO" id="GO:0006515">
    <property type="term" value="P:protein quality control for misfolded or incompletely synthesized proteins"/>
    <property type="evidence" value="ECO:0007669"/>
    <property type="project" value="TreeGrafter"/>
</dbReference>
<reference evidence="8" key="1">
    <citation type="submission" date="2021-05" db="EMBL/GenBank/DDBJ databases">
        <title>Phylogenomics, plastome structure and species identification in #Mahonia (Berberidaceae).</title>
        <authorList>
            <person name="Zhao L."/>
            <person name="Tong R."/>
        </authorList>
    </citation>
    <scope>NUCLEOTIDE SEQUENCE</scope>
</reference>
<dbReference type="GO" id="GO:0004252">
    <property type="term" value="F:serine-type endopeptidase activity"/>
    <property type="evidence" value="ECO:0007669"/>
    <property type="project" value="InterPro"/>
</dbReference>
<dbReference type="SUPFAM" id="SSF52096">
    <property type="entry name" value="ClpP/crotonase"/>
    <property type="match status" value="1"/>
</dbReference>
<gene>
    <name evidence="8" type="primary">clpP</name>
</gene>
<keyword evidence="2 8" id="KW-0934">Plastid</keyword>
<keyword evidence="3 8" id="KW-0645">Protease</keyword>
<organism evidence="8">
    <name type="scientific">Mahonia bodinieri</name>
    <dbReference type="NCBI Taxonomy" id="2974286"/>
    <lineage>
        <taxon>Eukaryota</taxon>
        <taxon>Viridiplantae</taxon>
        <taxon>Streptophyta</taxon>
        <taxon>Embryophyta</taxon>
        <taxon>Tracheophyta</taxon>
        <taxon>Spermatophyta</taxon>
        <taxon>Magnoliopsida</taxon>
        <taxon>Ranunculales</taxon>
        <taxon>Berberidaceae</taxon>
        <taxon>Berberidoideae</taxon>
        <taxon>Berberideae</taxon>
        <taxon>Mahonia</taxon>
    </lineage>
</organism>
<comment type="catalytic activity">
    <reaction evidence="6">
        <text>Hydrolysis of proteins to small peptides in the presence of ATP and magnesium. alpha-casein is the usual test substrate. In the absence of ATP, only oligopeptides shorter than five residues are hydrolyzed (such as succinyl-Leu-Tyr-|-NHMec, and Leu-Tyr-Leu-|-Tyr-Trp, in which cleavage of the -Tyr-|-Leu- and -Tyr-|-Trp bonds also occurs).</text>
        <dbReference type="EC" id="3.4.21.92"/>
    </reaction>
</comment>
<dbReference type="Gene3D" id="3.90.226.10">
    <property type="entry name" value="2-enoyl-CoA Hydratase, Chain A, domain 1"/>
    <property type="match status" value="1"/>
</dbReference>
<dbReference type="PANTHER" id="PTHR10381">
    <property type="entry name" value="ATP-DEPENDENT CLP PROTEASE PROTEOLYTIC SUBUNIT"/>
    <property type="match status" value="1"/>
</dbReference>
<dbReference type="GO" id="GO:0004176">
    <property type="term" value="F:ATP-dependent peptidase activity"/>
    <property type="evidence" value="ECO:0007669"/>
    <property type="project" value="InterPro"/>
</dbReference>
<dbReference type="GO" id="GO:0051117">
    <property type="term" value="F:ATPase binding"/>
    <property type="evidence" value="ECO:0007669"/>
    <property type="project" value="TreeGrafter"/>
</dbReference>
<evidence type="ECO:0000256" key="5">
    <source>
        <dbReference type="ARBA" id="ARBA00022825"/>
    </source>
</evidence>
<dbReference type="InterPro" id="IPR001907">
    <property type="entry name" value="ClpP"/>
</dbReference>
<geneLocation type="chloroplast" evidence="8"/>
<evidence type="ECO:0000256" key="4">
    <source>
        <dbReference type="ARBA" id="ARBA00022801"/>
    </source>
</evidence>
<dbReference type="CDD" id="cd07017">
    <property type="entry name" value="S14_ClpP_2"/>
    <property type="match status" value="1"/>
</dbReference>
<dbReference type="InterPro" id="IPR018215">
    <property type="entry name" value="ClpP_Ser_AS"/>
</dbReference>
<dbReference type="RefSeq" id="YP_010479254.1">
    <property type="nucleotide sequence ID" value="NC_066184.1"/>
</dbReference>
<dbReference type="Pfam" id="PF00574">
    <property type="entry name" value="CLP_protease"/>
    <property type="match status" value="1"/>
</dbReference>
<evidence type="ECO:0000256" key="2">
    <source>
        <dbReference type="ARBA" id="ARBA00022640"/>
    </source>
</evidence>
<dbReference type="InterPro" id="IPR023562">
    <property type="entry name" value="ClpP/TepA"/>
</dbReference>
<evidence type="ECO:0000256" key="1">
    <source>
        <dbReference type="ARBA" id="ARBA00007039"/>
    </source>
</evidence>
<dbReference type="PANTHER" id="PTHR10381:SF15">
    <property type="entry name" value="CHLOROPLASTIC ATP-DEPENDENT CLP PROTEASE PROTEOLYTIC SUBUNIT 1"/>
    <property type="match status" value="1"/>
</dbReference>
<dbReference type="GO" id="GO:0009368">
    <property type="term" value="C:endopeptidase Clp complex"/>
    <property type="evidence" value="ECO:0007669"/>
    <property type="project" value="TreeGrafter"/>
</dbReference>